<dbReference type="RefSeq" id="WP_347706570.1">
    <property type="nucleotide sequence ID" value="NZ_JBDPZD010000010.1"/>
</dbReference>
<evidence type="ECO:0000256" key="1">
    <source>
        <dbReference type="ARBA" id="ARBA00022481"/>
    </source>
</evidence>
<dbReference type="Proteomes" id="UP001495147">
    <property type="component" value="Unassembled WGS sequence"/>
</dbReference>
<keyword evidence="2" id="KW-0472">Membrane</keyword>
<comment type="caution">
    <text evidence="3">The sequence shown here is derived from an EMBL/GenBank/DDBJ whole genome shotgun (WGS) entry which is preliminary data.</text>
</comment>
<evidence type="ECO:0000313" key="3">
    <source>
        <dbReference type="EMBL" id="MEO3693754.1"/>
    </source>
</evidence>
<dbReference type="SUPFAM" id="SSF54523">
    <property type="entry name" value="Pili subunits"/>
    <property type="match status" value="1"/>
</dbReference>
<keyword evidence="1" id="KW-0488">Methylation</keyword>
<proteinExistence type="predicted"/>
<organism evidence="3 4">
    <name type="scientific">Roseateles paludis</name>
    <dbReference type="NCBI Taxonomy" id="3145238"/>
    <lineage>
        <taxon>Bacteria</taxon>
        <taxon>Pseudomonadati</taxon>
        <taxon>Pseudomonadota</taxon>
        <taxon>Betaproteobacteria</taxon>
        <taxon>Burkholderiales</taxon>
        <taxon>Sphaerotilaceae</taxon>
        <taxon>Roseateles</taxon>
    </lineage>
</organism>
<evidence type="ECO:0000256" key="2">
    <source>
        <dbReference type="SAM" id="Phobius"/>
    </source>
</evidence>
<dbReference type="EMBL" id="JBDPZD010000010">
    <property type="protein sequence ID" value="MEO3693754.1"/>
    <property type="molecule type" value="Genomic_DNA"/>
</dbReference>
<dbReference type="InterPro" id="IPR012902">
    <property type="entry name" value="N_methyl_site"/>
</dbReference>
<gene>
    <name evidence="3" type="ORF">ABDJ85_19945</name>
</gene>
<sequence length="159" mass="17218">MTQSSAQYLWGRRGNTPGFTLIELATAILVIGILSAIAYPNYTSSIQKSRRGDAIAVLTAITQAQERYRMSHAAYAGDTETLNVDVSKISKHYEIAISGDAVTGMTNVFRLTATPLSTSPQSNDLRCGQLIVSLIRGQLEYISKDSTGASITTPECWPK</sequence>
<feature type="transmembrane region" description="Helical" evidence="2">
    <location>
        <begin position="20"/>
        <end position="42"/>
    </location>
</feature>
<dbReference type="NCBIfam" id="TIGR02532">
    <property type="entry name" value="IV_pilin_GFxxxE"/>
    <property type="match status" value="1"/>
</dbReference>
<dbReference type="Gene3D" id="3.30.700.10">
    <property type="entry name" value="Glycoprotein, Type 4 Pilin"/>
    <property type="match status" value="1"/>
</dbReference>
<keyword evidence="2" id="KW-0812">Transmembrane</keyword>
<dbReference type="PRINTS" id="PR00813">
    <property type="entry name" value="BCTERIALGSPG"/>
</dbReference>
<dbReference type="InterPro" id="IPR045584">
    <property type="entry name" value="Pilin-like"/>
</dbReference>
<dbReference type="InterPro" id="IPR000983">
    <property type="entry name" value="Bac_GSPG_pilin"/>
</dbReference>
<dbReference type="InterPro" id="IPR031982">
    <property type="entry name" value="PilE-like"/>
</dbReference>
<keyword evidence="4" id="KW-1185">Reference proteome</keyword>
<protein>
    <submittedName>
        <fullName evidence="3">Type IV pilin protein</fullName>
    </submittedName>
</protein>
<evidence type="ECO:0000313" key="4">
    <source>
        <dbReference type="Proteomes" id="UP001495147"/>
    </source>
</evidence>
<keyword evidence="2" id="KW-1133">Transmembrane helix</keyword>
<accession>A0ABV0G7Q5</accession>
<dbReference type="Pfam" id="PF07963">
    <property type="entry name" value="N_methyl"/>
    <property type="match status" value="1"/>
</dbReference>
<reference evidence="3 4" key="1">
    <citation type="submission" date="2024-05" db="EMBL/GenBank/DDBJ databases">
        <title>Roseateles sp. DJS-2-20 16S ribosomal RNA gene Genome sequencing and assembly.</title>
        <authorList>
            <person name="Woo H."/>
        </authorList>
    </citation>
    <scope>NUCLEOTIDE SEQUENCE [LARGE SCALE GENOMIC DNA]</scope>
    <source>
        <strain evidence="3 4">DJS-2-20</strain>
    </source>
</reference>
<dbReference type="Pfam" id="PF16732">
    <property type="entry name" value="ComP_DUS"/>
    <property type="match status" value="1"/>
</dbReference>
<name>A0ABV0G7Q5_9BURK</name>